<name>A0ABR9X198_9RHOB</name>
<evidence type="ECO:0000313" key="1">
    <source>
        <dbReference type="EMBL" id="MBE9637267.1"/>
    </source>
</evidence>
<accession>A0ABR9X198</accession>
<evidence type="ECO:0000313" key="2">
    <source>
        <dbReference type="Proteomes" id="UP000607796"/>
    </source>
</evidence>
<reference evidence="1 2" key="1">
    <citation type="journal article" date="2021" name="Int. J. Syst. Evol. Microbiol.">
        <title>Salipiger mangrovisoli sp. nov., isolated from mangrove soil and the proposal for the reclassification of Paraphaeobacter pallidus as Salipiger pallidus comb. nov.</title>
        <authorList>
            <person name="Du J."/>
            <person name="Liu Y."/>
            <person name="Pei T."/>
            <person name="Deng M.R."/>
            <person name="Zhu H."/>
        </authorList>
    </citation>
    <scope>NUCLEOTIDE SEQUENCE [LARGE SCALE GENOMIC DNA]</scope>
    <source>
        <strain evidence="1 2">6D45A</strain>
    </source>
</reference>
<keyword evidence="2" id="KW-1185">Reference proteome</keyword>
<protein>
    <submittedName>
        <fullName evidence="1">Uncharacterized protein</fullName>
    </submittedName>
</protein>
<dbReference type="Proteomes" id="UP000607796">
    <property type="component" value="Unassembled WGS sequence"/>
</dbReference>
<proteinExistence type="predicted"/>
<dbReference type="RefSeq" id="WP_194134585.1">
    <property type="nucleotide sequence ID" value="NZ_JADFFK010000007.1"/>
</dbReference>
<organism evidence="1 2">
    <name type="scientific">Salipiger mangrovisoli</name>
    <dbReference type="NCBI Taxonomy" id="2865933"/>
    <lineage>
        <taxon>Bacteria</taxon>
        <taxon>Pseudomonadati</taxon>
        <taxon>Pseudomonadota</taxon>
        <taxon>Alphaproteobacteria</taxon>
        <taxon>Rhodobacterales</taxon>
        <taxon>Roseobacteraceae</taxon>
        <taxon>Salipiger</taxon>
    </lineage>
</organism>
<dbReference type="EMBL" id="JADFFK010000007">
    <property type="protein sequence ID" value="MBE9637267.1"/>
    <property type="molecule type" value="Genomic_DNA"/>
</dbReference>
<comment type="caution">
    <text evidence="1">The sequence shown here is derived from an EMBL/GenBank/DDBJ whole genome shotgun (WGS) entry which is preliminary data.</text>
</comment>
<gene>
    <name evidence="1" type="ORF">IQ782_10490</name>
</gene>
<sequence length="437" mass="48590">MLVEIRHTPAAPLLTTAPGDRRLYSRARFIDRQVLNARRYLDGLALLEPEEFGTEAVQPTIAHIRAANVLVRDLHAALARDVTEMSRVGAALKADPGAAPAGFLHLKDRVYLQTQEAEKLLAFYRGIFTQRTGPFGGKLRGVDRIARNCYQAVWMGLGRALSVPAPQPFAYLEDGNGPATYRRGVRLSKLGKRPNPFPLVKVPQHRLHNPWTLGAIPHEVAHNLQNDLGLWEDMPKRIAARMRAKLPPEAIAVWTRWHKESFADLAGCLLIGPAYVESLIDVVGRTKSRTAHFNPEGVHPTPLLRVPLNCSLLRRMGFQAEARAFETAWNRIYPPALRRNLPRPFRDTVEAGTTLMVQAICYDPLPQLGNRALAQVVSFGHRDVAFVTEAAHRLARGENTGVLPERHLIAAARLAISRKGADPAAISRNFYATLQRV</sequence>